<dbReference type="GO" id="GO:0005829">
    <property type="term" value="C:cytosol"/>
    <property type="evidence" value="ECO:0007669"/>
    <property type="project" value="TreeGrafter"/>
</dbReference>
<dbReference type="GO" id="GO:0000209">
    <property type="term" value="P:protein polyubiquitination"/>
    <property type="evidence" value="ECO:0007669"/>
    <property type="project" value="TreeGrafter"/>
</dbReference>
<dbReference type="GO" id="GO:0006513">
    <property type="term" value="P:protein monoubiquitination"/>
    <property type="evidence" value="ECO:0007669"/>
    <property type="project" value="TreeGrafter"/>
</dbReference>
<dbReference type="GO" id="GO:0043161">
    <property type="term" value="P:proteasome-mediated ubiquitin-dependent protein catabolic process"/>
    <property type="evidence" value="ECO:0007669"/>
    <property type="project" value="TreeGrafter"/>
</dbReference>
<dbReference type="GO" id="GO:0005634">
    <property type="term" value="C:nucleus"/>
    <property type="evidence" value="ECO:0007669"/>
    <property type="project" value="TreeGrafter"/>
</dbReference>
<dbReference type="PANTHER" id="PTHR31531">
    <property type="entry name" value="E3 UBIQUITIN-PROTEIN LIGASE E3D FAMILY MEMBER"/>
    <property type="match status" value="1"/>
</dbReference>
<dbReference type="Proteomes" id="UP001153365">
    <property type="component" value="Unassembled WGS sequence"/>
</dbReference>
<evidence type="ECO:0000313" key="2">
    <source>
        <dbReference type="EMBL" id="CAH7687190.1"/>
    </source>
</evidence>
<dbReference type="EMBL" id="CALTRL010005843">
    <property type="protein sequence ID" value="CAH7687190.1"/>
    <property type="molecule type" value="Genomic_DNA"/>
</dbReference>
<dbReference type="GO" id="GO:0051865">
    <property type="term" value="P:protein autoubiquitination"/>
    <property type="evidence" value="ECO:0007669"/>
    <property type="project" value="TreeGrafter"/>
</dbReference>
<reference evidence="2" key="1">
    <citation type="submission" date="2022-06" db="EMBL/GenBank/DDBJ databases">
        <authorList>
            <consortium name="SYNGENTA / RWTH Aachen University"/>
        </authorList>
    </citation>
    <scope>NUCLEOTIDE SEQUENCE</scope>
</reference>
<dbReference type="GO" id="GO:0030332">
    <property type="term" value="F:cyclin binding"/>
    <property type="evidence" value="ECO:0007669"/>
    <property type="project" value="TreeGrafter"/>
</dbReference>
<dbReference type="InterPro" id="IPR019193">
    <property type="entry name" value="UBQ-conj_enz_E2-bd_prot"/>
</dbReference>
<proteinExistence type="predicted"/>
<name>A0AAV0BLG3_PHAPC</name>
<evidence type="ECO:0000313" key="3">
    <source>
        <dbReference type="Proteomes" id="UP001153365"/>
    </source>
</evidence>
<comment type="caution">
    <text evidence="2">The sequence shown here is derived from an EMBL/GenBank/DDBJ whole genome shotgun (WGS) entry which is preliminary data.</text>
</comment>
<protein>
    <submittedName>
        <fullName evidence="2">HECT-like ubiquitin-conjugating enzyme-binding-domain-containing protein</fullName>
    </submittedName>
</protein>
<gene>
    <name evidence="2" type="ORF">PPACK8108_LOCUS21938</name>
</gene>
<dbReference type="GO" id="GO:0000151">
    <property type="term" value="C:ubiquitin ligase complex"/>
    <property type="evidence" value="ECO:0007669"/>
    <property type="project" value="TreeGrafter"/>
</dbReference>
<dbReference type="GO" id="GO:0031624">
    <property type="term" value="F:ubiquitin conjugating enzyme binding"/>
    <property type="evidence" value="ECO:0007669"/>
    <property type="project" value="TreeGrafter"/>
</dbReference>
<accession>A0AAV0BLG3</accession>
<keyword evidence="3" id="KW-1185">Reference proteome</keyword>
<feature type="region of interest" description="Disordered" evidence="1">
    <location>
        <begin position="377"/>
        <end position="403"/>
    </location>
</feature>
<dbReference type="AlphaFoldDB" id="A0AAV0BLG3"/>
<dbReference type="GO" id="GO:0061630">
    <property type="term" value="F:ubiquitin protein ligase activity"/>
    <property type="evidence" value="ECO:0007669"/>
    <property type="project" value="TreeGrafter"/>
</dbReference>
<evidence type="ECO:0000256" key="1">
    <source>
        <dbReference type="SAM" id="MobiDB-lite"/>
    </source>
</evidence>
<dbReference type="PANTHER" id="PTHR31531:SF2">
    <property type="entry name" value="E3 UBIQUITIN-PROTEIN LIGASE E3D"/>
    <property type="match status" value="1"/>
</dbReference>
<dbReference type="Pfam" id="PF09814">
    <property type="entry name" value="HECT_2"/>
    <property type="match status" value="1"/>
</dbReference>
<sequence>MSSEAEGRHQTRYLISIPTKITPTWSQSNPDLHSQEKETFFTSLLEDLRTIELAGAALPNRNCSNLDLEKVRWEWALEEQIRIGRVKIWLIDSKLCKEDNLTKGDDDDCSDGFLSYGKDRVGIKLESDSVIVRAPTVDLMNDGNDKLKRIEISVKCDRLDRLEDSMNDLNDRFSARILNLISSRGIGIRLNCVGCDQTIVSLNESERSIRWFALPSEDWQDFIEYWICHDEGDHDQTDGSKNITKITARDESEKRAKGVNVGIGKIRDPKEYEGFIGDLDLRFDRDWIESSCYETGWRFTRKESDGDGVDEERREIDGKKIIKTIPERVVEGSDLRKRRLDCKSCSIRVGELERSGMSELVKLYKRVLVIRTEGDEERIEGKTEGETEVEGSNRGGGMSKVKRAEGRKEVDDVLKFVEEGWDDELEGRKVFERMIVRQMNGLNLLEGIHKFLICEEESEQIQLADQMAERRPKKVKMAKVLYFDRKSSDQLFEKIRDLKYSIDHIDRLINVLVKSRFKYLINEVQDEVKLRRTSTLYRSVDESEDLV</sequence>
<organism evidence="2 3">
    <name type="scientific">Phakopsora pachyrhizi</name>
    <name type="common">Asian soybean rust disease fungus</name>
    <dbReference type="NCBI Taxonomy" id="170000"/>
    <lineage>
        <taxon>Eukaryota</taxon>
        <taxon>Fungi</taxon>
        <taxon>Dikarya</taxon>
        <taxon>Basidiomycota</taxon>
        <taxon>Pucciniomycotina</taxon>
        <taxon>Pucciniomycetes</taxon>
        <taxon>Pucciniales</taxon>
        <taxon>Phakopsoraceae</taxon>
        <taxon>Phakopsora</taxon>
    </lineage>
</organism>